<dbReference type="OMA" id="MMARHEK"/>
<dbReference type="GO" id="GO:1905515">
    <property type="term" value="P:non-motile cilium assembly"/>
    <property type="evidence" value="ECO:0000318"/>
    <property type="project" value="GO_Central"/>
</dbReference>
<dbReference type="InterPro" id="IPR052434">
    <property type="entry name" value="Tectonic-like_complex_comp"/>
</dbReference>
<dbReference type="PANTHER" id="PTHR20837:SF0">
    <property type="entry name" value="COILED-COIL AND C2 DOMAIN-CONTAINING PROTEIN 2A"/>
    <property type="match status" value="1"/>
</dbReference>
<dbReference type="KEGG" id="mbr:MONBRDRAFT_25895"/>
<organism evidence="6 7">
    <name type="scientific">Monosiga brevicollis</name>
    <name type="common">Choanoflagellate</name>
    <dbReference type="NCBI Taxonomy" id="81824"/>
    <lineage>
        <taxon>Eukaryota</taxon>
        <taxon>Choanoflagellata</taxon>
        <taxon>Craspedida</taxon>
        <taxon>Salpingoecidae</taxon>
        <taxon>Monosiga</taxon>
    </lineage>
</organism>
<dbReference type="Proteomes" id="UP000001357">
    <property type="component" value="Unassembled WGS sequence"/>
</dbReference>
<keyword evidence="7" id="KW-1185">Reference proteome</keyword>
<keyword evidence="2" id="KW-0732">Signal</keyword>
<evidence type="ECO:0000313" key="6">
    <source>
        <dbReference type="EMBL" id="EDQ88688.1"/>
    </source>
</evidence>
<feature type="compositionally biased region" description="Acidic residues" evidence="1">
    <location>
        <begin position="773"/>
        <end position="790"/>
    </location>
</feature>
<evidence type="ECO:0000259" key="3">
    <source>
        <dbReference type="Pfam" id="PF15625"/>
    </source>
</evidence>
<feature type="region of interest" description="Disordered" evidence="1">
    <location>
        <begin position="1527"/>
        <end position="1561"/>
    </location>
</feature>
<evidence type="ECO:0000256" key="1">
    <source>
        <dbReference type="SAM" id="MobiDB-lite"/>
    </source>
</evidence>
<evidence type="ECO:0000313" key="7">
    <source>
        <dbReference type="Proteomes" id="UP000001357"/>
    </source>
</evidence>
<feature type="compositionally biased region" description="Polar residues" evidence="1">
    <location>
        <begin position="445"/>
        <end position="457"/>
    </location>
</feature>
<feature type="chain" id="PRO_5002742528" description="C2 domain-containing protein" evidence="2">
    <location>
        <begin position="27"/>
        <end position="2125"/>
    </location>
</feature>
<feature type="domain" description="CC2D2A N-terminal C2" evidence="3">
    <location>
        <begin position="1079"/>
        <end position="1250"/>
    </location>
</feature>
<dbReference type="Pfam" id="PF24656">
    <property type="entry name" value="CEPT76_peptidase"/>
    <property type="match status" value="1"/>
</dbReference>
<dbReference type="STRING" id="81824.A9V0S7"/>
<dbReference type="GO" id="GO:0035869">
    <property type="term" value="C:ciliary transition zone"/>
    <property type="evidence" value="ECO:0000318"/>
    <property type="project" value="GO_Central"/>
</dbReference>
<dbReference type="Pfam" id="PF24652">
    <property type="entry name" value="CEP76_C"/>
    <property type="match status" value="1"/>
</dbReference>
<dbReference type="InterPro" id="IPR056288">
    <property type="entry name" value="CEP76_C"/>
</dbReference>
<dbReference type="RefSeq" id="XP_001746301.1">
    <property type="nucleotide sequence ID" value="XM_001746249.1"/>
</dbReference>
<name>A9V0S7_MONBE</name>
<feature type="compositionally biased region" description="Low complexity" evidence="1">
    <location>
        <begin position="466"/>
        <end position="480"/>
    </location>
</feature>
<feature type="compositionally biased region" description="Basic residues" evidence="1">
    <location>
        <begin position="497"/>
        <end position="513"/>
    </location>
</feature>
<dbReference type="PANTHER" id="PTHR20837">
    <property type="entry name" value="CENTROSOMAL PROTEIN-RELATED"/>
    <property type="match status" value="1"/>
</dbReference>
<evidence type="ECO:0000259" key="5">
    <source>
        <dbReference type="Pfam" id="PF24656"/>
    </source>
</evidence>
<dbReference type="GO" id="GO:1904491">
    <property type="term" value="P:protein localization to ciliary transition zone"/>
    <property type="evidence" value="ECO:0000318"/>
    <property type="project" value="GO_Central"/>
</dbReference>
<accession>A9V0S7</accession>
<evidence type="ECO:0008006" key="8">
    <source>
        <dbReference type="Google" id="ProtNLM"/>
    </source>
</evidence>
<dbReference type="InParanoid" id="A9V0S7"/>
<feature type="region of interest" description="Disordered" evidence="1">
    <location>
        <begin position="369"/>
        <end position="565"/>
    </location>
</feature>
<dbReference type="FunCoup" id="A9V0S7">
    <property type="interactions" value="68"/>
</dbReference>
<evidence type="ECO:0000256" key="2">
    <source>
        <dbReference type="SAM" id="SignalP"/>
    </source>
</evidence>
<feature type="domain" description="Centrosomal protein of 76 kDa C-terminal" evidence="4">
    <location>
        <begin position="1996"/>
        <end position="2120"/>
    </location>
</feature>
<feature type="domain" description="CEP76/DRC7 peptidase-like" evidence="5">
    <location>
        <begin position="1856"/>
        <end position="1971"/>
    </location>
</feature>
<gene>
    <name evidence="6" type="ORF">MONBRDRAFT_25895</name>
</gene>
<reference evidence="6 7" key="1">
    <citation type="journal article" date="2008" name="Nature">
        <title>The genome of the choanoflagellate Monosiga brevicollis and the origin of metazoans.</title>
        <authorList>
            <consortium name="JGI Sequencing"/>
            <person name="King N."/>
            <person name="Westbrook M.J."/>
            <person name="Young S.L."/>
            <person name="Kuo A."/>
            <person name="Abedin M."/>
            <person name="Chapman J."/>
            <person name="Fairclough S."/>
            <person name="Hellsten U."/>
            <person name="Isogai Y."/>
            <person name="Letunic I."/>
            <person name="Marr M."/>
            <person name="Pincus D."/>
            <person name="Putnam N."/>
            <person name="Rokas A."/>
            <person name="Wright K.J."/>
            <person name="Zuzow R."/>
            <person name="Dirks W."/>
            <person name="Good M."/>
            <person name="Goodstein D."/>
            <person name="Lemons D."/>
            <person name="Li W."/>
            <person name="Lyons J.B."/>
            <person name="Morris A."/>
            <person name="Nichols S."/>
            <person name="Richter D.J."/>
            <person name="Salamov A."/>
            <person name="Bork P."/>
            <person name="Lim W.A."/>
            <person name="Manning G."/>
            <person name="Miller W.T."/>
            <person name="McGinnis W."/>
            <person name="Shapiro H."/>
            <person name="Tjian R."/>
            <person name="Grigoriev I.V."/>
            <person name="Rokhsar D."/>
        </authorList>
    </citation>
    <scope>NUCLEOTIDE SEQUENCE [LARGE SCALE GENOMIC DNA]</scope>
    <source>
        <strain evidence="7">MX1 / ATCC 50154</strain>
    </source>
</reference>
<dbReference type="Pfam" id="PF15625">
    <property type="entry name" value="CC2D2AN-C2"/>
    <property type="match status" value="1"/>
</dbReference>
<proteinExistence type="predicted"/>
<feature type="region of interest" description="Disordered" evidence="1">
    <location>
        <begin position="768"/>
        <end position="791"/>
    </location>
</feature>
<evidence type="ECO:0000259" key="4">
    <source>
        <dbReference type="Pfam" id="PF24652"/>
    </source>
</evidence>
<dbReference type="InterPro" id="IPR028928">
    <property type="entry name" value="CC2D2AN-C2"/>
</dbReference>
<feature type="compositionally biased region" description="Low complexity" evidence="1">
    <location>
        <begin position="380"/>
        <end position="393"/>
    </location>
</feature>
<feature type="signal peptide" evidence="2">
    <location>
        <begin position="1"/>
        <end position="26"/>
    </location>
</feature>
<sequence>MKGRRRRSGRQGLWGLCLLLLAPIGAQELFLDERLGLHLHSETGADVLIDGVNVRLELEALQARPWLATLPAYTTFDVDNAVMHGQRTFRHPQRLPLSPALRSGEAALILAGTFEARGPASTTRVFVECYANDTYITSTMVSRAAASQARLLSLSAHEVVLNTTSQYNRRFWFNGINSSIAIGFYLHGPDQLPLIVTGVLAAVSNDDNPSQLRLDFAMPVTALEVLQAALQASPPSSLLVLLHHTSGSDLSPIIYEFSGNQTVGPRALTASVSGLAWPDERNNAFRVGTTHIRVGFLFNAPGSVLAVTDAVTRLSDFTSTALSVSSTVEAIPPARSDSNVPDGAEDEAQLLQQLKQQRRETRRRLRQELAARHDPPAVPPTTASASANVTTAAQEQDVVGSPEPASELPARVADSSHTERPTRRRRETRRSEVQARRQERLAQRTLETPSTALSSTVPGVPAALLPRGPSPTRATTSTAPIAETASQRPATSPPRVKSARRISRRQTSRRRRRFHDDASDTASSVGHDDENRAAGLGHHEHSFEERPPSEISFGSHHSLPVADIPRPKSAGGHLLRRQLEDVEASAAIVSWWDAQGFVSRTIHVTDEPQPTEAAEHVMIPMDEPLLRLHAATPAPAPDNVPKVTKLFAVQRHAKRAPLMPPELPDHAPALQQQRAQEDGLYVARPMTLPADTSSAWRQRIAQLATLQSDNPERPDNSVLAKWLDVDGYVLTAVNPLRDTRTRAPFVLDRLDLLQLEVDRRLAQAETLDNSYLAEEEGAGSRDDDDDDEPDLIYVEASPVGNLLGSPEGHEPLAGPDAVIQIGVYLSGVRFLSHPAFNDEQAIAARLEALVQQYVDMDVDHEVSVLEDSLHQQAQRAAHELRRYELLTGSAVPGLTAADMAVRHRVVVVGDHDLLATTLGANGTMLVPDAEQAPAEVARLALERLTGILREWALLVEARDDLLRRESHVVRGILLCWQQIKALRRQQGFVSSPLLLKVQKVPCVAEEDQRSQDQEVAERLDLEYLKFACEIILDYFQQAAMDPELEPPRVHPEDGRLAFFAQSAAKQRLEAMINRHRRPPGQARLIPHLSAHGDVTPLKDCPNTERRRRQRAQAIKYHLALFINDKQVFKSNDVRLDENDFSLPCREYVTCRLRAAPRNLAVKVLEASRSGEIELATVFLPVPSPGQAVDEGRTSWVTFSSEQRSRPGLRLTNAEEDELRLDLGGDDLEFLTGQICYAVGWARSPHDGLLMGPRAAALDMDQQLHALRELQTLAGLGFAGLPTGELRSRWLHQAALDPLDPMNQKLLAAVGAMHAKPSTTEYFRLGAPDDITFDALVSPRAEAVANSPRLVDQGDLALANARHKFLLLRAQNEDALVGKPCPLTEPEIPVQQLEHIDDLRRHGLVEQRAETDGTSVLSRAVNEAYSYLRGEQGHELMALLLERARRLNQLAMAPRLSDIVDDTYLPISVSINFFQSPLMRRVLSWFQPHRPLRPHREQQRHAAPLTQSKVNICLRVGQLARIPLRVSGSSSNAGDVGRRGRNRTRRGLDGSNGTSNDMRPATAQTSLSVVDVLKKLDTVANCVIVATLQGQSVSTSVSVGANATFNEELVLPFTMAQGAISAESLRSCLDEVSLTLYDEKRVPNSDQSTPSHGAEVMVHVRRQFLGTLTIPVAVLFELTQMEGIFAFDTPLALHGHQRHAAMASDGAGAHQVGAIPSVSETGLQLPLQPQAGQWDTTLAHTAPAITLFASLSPPLKTPEAVALRCESEEPTDLLAAARELAHEMQGSFNDRVVQTCTIDLAGLESLPCWLIFLRLDIGAFAAEPELVRLRRLARVVAALAPARHNFSRQRLRVDMTATSDQVFRLGEATNLEKAILFCNYVLHQSTVQEAFVVVCAHPLQGRTAAVLTKAQEEYFLWDVTVGEHVAVGDPNCLFRAIGTMFSEQNLWINIQSTTKPSTMGFNVTDRQHWRPLFDEAPRLTTMQLSVLPYADADPLALQTLHETLLDALRQEIEGWRGSQITRWNRHLSQCLHRSLSVFEEARVQGVCLRGDEQPELQEIVSAYAFAGVPYCCSLTSRTALTQLARASLIWDTHDRNAEFGLAVHLVPYVRNAVVGWIYFARVAPPS</sequence>
<feature type="compositionally biased region" description="Polar residues" evidence="1">
    <location>
        <begin position="1550"/>
        <end position="1561"/>
    </location>
</feature>
<feature type="compositionally biased region" description="Basic and acidic residues" evidence="1">
    <location>
        <begin position="429"/>
        <end position="442"/>
    </location>
</feature>
<dbReference type="InterPro" id="IPR056290">
    <property type="entry name" value="CEPT76/DRC7_peptidase-like_dom"/>
</dbReference>
<dbReference type="eggNOG" id="KOG3639">
    <property type="taxonomic scope" value="Eukaryota"/>
</dbReference>
<dbReference type="EMBL" id="CH991553">
    <property type="protein sequence ID" value="EDQ88688.1"/>
    <property type="molecule type" value="Genomic_DNA"/>
</dbReference>
<feature type="compositionally biased region" description="Basic and acidic residues" evidence="1">
    <location>
        <begin position="526"/>
        <end position="548"/>
    </location>
</feature>
<dbReference type="GeneID" id="5891623"/>
<protein>
    <recommendedName>
        <fullName evidence="8">C2 domain-containing protein</fullName>
    </recommendedName>
</protein>